<dbReference type="Gene3D" id="2.60.120.10">
    <property type="entry name" value="Jelly Rolls"/>
    <property type="match status" value="1"/>
</dbReference>
<keyword evidence="6" id="KW-1185">Reference proteome</keyword>
<proteinExistence type="predicted"/>
<sequence>MPFLFSKCADAISHASDTRTFGVYYSEEQNPDLNIHVHDCCEVLLCLSGGKSFLIDGKAYDVNDGDLFILNQFEPHKITADPNLIFARFVLQIHPEYFIANSTEETDLSRCFYTRGDGISNKIALNDSEIAEIEQLFILFRSDSGFGDDILKNAAVNTILVLVNQYFMKRAETKKAVYIDDEMIMNTIFYINAHFSEELTLERLAKKSYVSVNQLCKLFKKRFGTTVAKYIMSKRISEAKKLLSQGKSVSDTALACGFSDYANFIRVFKKFVGVSPGKYNFSHKKFNSEKNRIAKS</sequence>
<evidence type="ECO:0000313" key="5">
    <source>
        <dbReference type="EMBL" id="MBC8540584.1"/>
    </source>
</evidence>
<evidence type="ECO:0000256" key="1">
    <source>
        <dbReference type="ARBA" id="ARBA00023015"/>
    </source>
</evidence>
<reference evidence="5" key="1">
    <citation type="submission" date="2020-08" db="EMBL/GenBank/DDBJ databases">
        <title>Genome public.</title>
        <authorList>
            <person name="Liu C."/>
            <person name="Sun Q."/>
        </authorList>
    </citation>
    <scope>NUCLEOTIDE SEQUENCE</scope>
    <source>
        <strain evidence="5">H8</strain>
    </source>
</reference>
<dbReference type="PROSITE" id="PS01124">
    <property type="entry name" value="HTH_ARAC_FAMILY_2"/>
    <property type="match status" value="1"/>
</dbReference>
<dbReference type="SUPFAM" id="SSF51215">
    <property type="entry name" value="Regulatory protein AraC"/>
    <property type="match status" value="1"/>
</dbReference>
<dbReference type="InterPro" id="IPR018062">
    <property type="entry name" value="HTH_AraC-typ_CS"/>
</dbReference>
<keyword evidence="1" id="KW-0805">Transcription regulation</keyword>
<keyword evidence="3" id="KW-0804">Transcription</keyword>
<accession>A0A926DNR6</accession>
<dbReference type="InterPro" id="IPR037923">
    <property type="entry name" value="HTH-like"/>
</dbReference>
<dbReference type="GO" id="GO:0043565">
    <property type="term" value="F:sequence-specific DNA binding"/>
    <property type="evidence" value="ECO:0007669"/>
    <property type="project" value="InterPro"/>
</dbReference>
<dbReference type="PANTHER" id="PTHR43280">
    <property type="entry name" value="ARAC-FAMILY TRANSCRIPTIONAL REGULATOR"/>
    <property type="match status" value="1"/>
</dbReference>
<keyword evidence="2" id="KW-0238">DNA-binding</keyword>
<dbReference type="InterPro" id="IPR009057">
    <property type="entry name" value="Homeodomain-like_sf"/>
</dbReference>
<dbReference type="Pfam" id="PF12833">
    <property type="entry name" value="HTH_18"/>
    <property type="match status" value="1"/>
</dbReference>
<dbReference type="Proteomes" id="UP000611762">
    <property type="component" value="Unassembled WGS sequence"/>
</dbReference>
<dbReference type="SUPFAM" id="SSF46689">
    <property type="entry name" value="Homeodomain-like"/>
    <property type="match status" value="2"/>
</dbReference>
<dbReference type="Pfam" id="PF02311">
    <property type="entry name" value="AraC_binding"/>
    <property type="match status" value="1"/>
</dbReference>
<evidence type="ECO:0000256" key="3">
    <source>
        <dbReference type="ARBA" id="ARBA00023163"/>
    </source>
</evidence>
<dbReference type="EMBL" id="JACRSU010000002">
    <property type="protein sequence ID" value="MBC8540584.1"/>
    <property type="molecule type" value="Genomic_DNA"/>
</dbReference>
<gene>
    <name evidence="5" type="ORF">H8698_06305</name>
</gene>
<dbReference type="InterPro" id="IPR020449">
    <property type="entry name" value="Tscrpt_reg_AraC-type_HTH"/>
</dbReference>
<dbReference type="RefSeq" id="WP_249311753.1">
    <property type="nucleotide sequence ID" value="NZ_JACRSU010000002.1"/>
</dbReference>
<evidence type="ECO:0000256" key="2">
    <source>
        <dbReference type="ARBA" id="ARBA00023125"/>
    </source>
</evidence>
<dbReference type="GO" id="GO:0003700">
    <property type="term" value="F:DNA-binding transcription factor activity"/>
    <property type="evidence" value="ECO:0007669"/>
    <property type="project" value="InterPro"/>
</dbReference>
<dbReference type="SMART" id="SM00342">
    <property type="entry name" value="HTH_ARAC"/>
    <property type="match status" value="1"/>
</dbReference>
<dbReference type="Gene3D" id="1.10.10.60">
    <property type="entry name" value="Homeodomain-like"/>
    <property type="match status" value="2"/>
</dbReference>
<dbReference type="AlphaFoldDB" id="A0A926DNR6"/>
<comment type="caution">
    <text evidence="5">The sequence shown here is derived from an EMBL/GenBank/DDBJ whole genome shotgun (WGS) entry which is preliminary data.</text>
</comment>
<protein>
    <submittedName>
        <fullName evidence="5">Helix-turn-helix transcriptional regulator</fullName>
    </submittedName>
</protein>
<dbReference type="InterPro" id="IPR014710">
    <property type="entry name" value="RmlC-like_jellyroll"/>
</dbReference>
<feature type="domain" description="HTH araC/xylS-type" evidence="4">
    <location>
        <begin position="185"/>
        <end position="282"/>
    </location>
</feature>
<name>A0A926DNR6_9FIRM</name>
<dbReference type="PANTHER" id="PTHR43280:SF28">
    <property type="entry name" value="HTH-TYPE TRANSCRIPTIONAL ACTIVATOR RHAS"/>
    <property type="match status" value="1"/>
</dbReference>
<dbReference type="PROSITE" id="PS00041">
    <property type="entry name" value="HTH_ARAC_FAMILY_1"/>
    <property type="match status" value="1"/>
</dbReference>
<evidence type="ECO:0000259" key="4">
    <source>
        <dbReference type="PROSITE" id="PS01124"/>
    </source>
</evidence>
<evidence type="ECO:0000313" key="6">
    <source>
        <dbReference type="Proteomes" id="UP000611762"/>
    </source>
</evidence>
<dbReference type="InterPro" id="IPR018060">
    <property type="entry name" value="HTH_AraC"/>
</dbReference>
<dbReference type="PRINTS" id="PR00032">
    <property type="entry name" value="HTHARAC"/>
</dbReference>
<organism evidence="5 6">
    <name type="scientific">Congzhengia minquanensis</name>
    <dbReference type="NCBI Taxonomy" id="2763657"/>
    <lineage>
        <taxon>Bacteria</taxon>
        <taxon>Bacillati</taxon>
        <taxon>Bacillota</taxon>
        <taxon>Clostridia</taxon>
        <taxon>Eubacteriales</taxon>
        <taxon>Oscillospiraceae</taxon>
        <taxon>Congzhengia</taxon>
    </lineage>
</organism>
<dbReference type="InterPro" id="IPR003313">
    <property type="entry name" value="AraC-bd"/>
</dbReference>